<feature type="transmembrane region" description="Helical" evidence="1">
    <location>
        <begin position="103"/>
        <end position="120"/>
    </location>
</feature>
<protein>
    <submittedName>
        <fullName evidence="2">Uncharacterized protein</fullName>
    </submittedName>
</protein>
<organism evidence="2 3">
    <name type="scientific">Georgenia satyanarayanai</name>
    <dbReference type="NCBI Taxonomy" id="860221"/>
    <lineage>
        <taxon>Bacteria</taxon>
        <taxon>Bacillati</taxon>
        <taxon>Actinomycetota</taxon>
        <taxon>Actinomycetes</taxon>
        <taxon>Micrococcales</taxon>
        <taxon>Bogoriellaceae</taxon>
        <taxon>Georgenia</taxon>
    </lineage>
</organism>
<evidence type="ECO:0000313" key="2">
    <source>
        <dbReference type="EMBL" id="SSA41749.1"/>
    </source>
</evidence>
<feature type="transmembrane region" description="Helical" evidence="1">
    <location>
        <begin position="74"/>
        <end position="97"/>
    </location>
</feature>
<dbReference type="RefSeq" id="WP_110852220.1">
    <property type="nucleotide sequence ID" value="NZ_QKLZ01000005.1"/>
</dbReference>
<dbReference type="Proteomes" id="UP000250222">
    <property type="component" value="Unassembled WGS sequence"/>
</dbReference>
<dbReference type="AlphaFoldDB" id="A0A2Y9AGT3"/>
<keyword evidence="3" id="KW-1185">Reference proteome</keyword>
<keyword evidence="1" id="KW-1133">Transmembrane helix</keyword>
<name>A0A2Y9AGT3_9MICO</name>
<reference evidence="2 3" key="1">
    <citation type="submission" date="2016-10" db="EMBL/GenBank/DDBJ databases">
        <authorList>
            <person name="Cai Z."/>
        </authorList>
    </citation>
    <scope>NUCLEOTIDE SEQUENCE [LARGE SCALE GENOMIC DNA]</scope>
    <source>
        <strain evidence="2 3">CGMCC 1.10826</strain>
    </source>
</reference>
<sequence length="145" mass="15009">MGRPDDIAAAAGDTRFPPAPYFVAFGTAIAAGIGLSVVHKILIVLAPLGLLAVEPVRRKRGYVVKDRQTLIAMNAPLPGTMAPNVASTAVVFGAVFVGLSTDTAWLVLATGVIAGVVAARPGRRSELHRMAGVRGLERATEPDGK</sequence>
<feature type="transmembrane region" description="Helical" evidence="1">
    <location>
        <begin position="20"/>
        <end position="53"/>
    </location>
</feature>
<accession>A0A2Y9AGT3</accession>
<keyword evidence="1" id="KW-0812">Transmembrane</keyword>
<gene>
    <name evidence="2" type="ORF">SAMN05216184_10513</name>
</gene>
<evidence type="ECO:0000256" key="1">
    <source>
        <dbReference type="SAM" id="Phobius"/>
    </source>
</evidence>
<proteinExistence type="predicted"/>
<keyword evidence="1" id="KW-0472">Membrane</keyword>
<dbReference type="EMBL" id="UETB01000005">
    <property type="protein sequence ID" value="SSA41749.1"/>
    <property type="molecule type" value="Genomic_DNA"/>
</dbReference>
<evidence type="ECO:0000313" key="3">
    <source>
        <dbReference type="Proteomes" id="UP000250222"/>
    </source>
</evidence>